<dbReference type="OrthoDB" id="1495942at2"/>
<proteinExistence type="predicted"/>
<gene>
    <name evidence="2" type="ORF">CRI93_10280</name>
</gene>
<keyword evidence="1" id="KW-1133">Transmembrane helix</keyword>
<evidence type="ECO:0000313" key="3">
    <source>
        <dbReference type="Proteomes" id="UP000221024"/>
    </source>
</evidence>
<dbReference type="Proteomes" id="UP000221024">
    <property type="component" value="Unassembled WGS sequence"/>
</dbReference>
<accession>A0A2H3NK34</accession>
<comment type="caution">
    <text evidence="2">The sequence shown here is derived from an EMBL/GenBank/DDBJ whole genome shotgun (WGS) entry which is preliminary data.</text>
</comment>
<reference evidence="2 3" key="1">
    <citation type="submission" date="2017-10" db="EMBL/GenBank/DDBJ databases">
        <title>Draft genome of Longimonas halophila.</title>
        <authorList>
            <person name="Goh K.M."/>
            <person name="Shamsir M.S."/>
            <person name="Lim S.W."/>
        </authorList>
    </citation>
    <scope>NUCLEOTIDE SEQUENCE [LARGE SCALE GENOMIC DNA]</scope>
    <source>
        <strain evidence="2 3">KCTC 42399</strain>
    </source>
</reference>
<evidence type="ECO:0008006" key="4">
    <source>
        <dbReference type="Google" id="ProtNLM"/>
    </source>
</evidence>
<dbReference type="EMBL" id="PDEP01000009">
    <property type="protein sequence ID" value="PEN06205.1"/>
    <property type="molecule type" value="Genomic_DNA"/>
</dbReference>
<evidence type="ECO:0000256" key="1">
    <source>
        <dbReference type="SAM" id="Phobius"/>
    </source>
</evidence>
<keyword evidence="1" id="KW-0812">Transmembrane</keyword>
<dbReference type="RefSeq" id="WP_098062551.1">
    <property type="nucleotide sequence ID" value="NZ_PDEP01000009.1"/>
</dbReference>
<dbReference type="AlphaFoldDB" id="A0A2H3NK34"/>
<keyword evidence="1" id="KW-0472">Membrane</keyword>
<keyword evidence="3" id="KW-1185">Reference proteome</keyword>
<feature type="transmembrane region" description="Helical" evidence="1">
    <location>
        <begin position="60"/>
        <end position="77"/>
    </location>
</feature>
<protein>
    <recommendedName>
        <fullName evidence="4">DUF304 domain-containing protein</fullName>
    </recommendedName>
</protein>
<name>A0A2H3NK34_9BACT</name>
<organism evidence="2 3">
    <name type="scientific">Longimonas halophila</name>
    <dbReference type="NCBI Taxonomy" id="1469170"/>
    <lineage>
        <taxon>Bacteria</taxon>
        <taxon>Pseudomonadati</taxon>
        <taxon>Rhodothermota</taxon>
        <taxon>Rhodothermia</taxon>
        <taxon>Rhodothermales</taxon>
        <taxon>Salisaetaceae</taxon>
        <taxon>Longimonas</taxon>
    </lineage>
</organism>
<sequence>MTVATVSAAVCRLRIRRPLLVVREGPWGGVPLSPLLFLGAVAFGLTAAWAMAYPVHSIPALGYPVVGGLWFVALWSIQPTVITEYGIVPDVRCMECAVPWGRVVDYSVSRDTDDSGHFIFFYRNGPQAPPARVDVHVPAAQRDALTRIVQRKLDARFAMAVQRAYRTPSSAQ</sequence>
<evidence type="ECO:0000313" key="2">
    <source>
        <dbReference type="EMBL" id="PEN06205.1"/>
    </source>
</evidence>